<dbReference type="AlphaFoldDB" id="A0A0C2CPT8"/>
<dbReference type="Pfam" id="PF01359">
    <property type="entry name" value="Transposase_1"/>
    <property type="match status" value="1"/>
</dbReference>
<dbReference type="InterPro" id="IPR001888">
    <property type="entry name" value="Transposase_1"/>
</dbReference>
<dbReference type="EMBL" id="KN732722">
    <property type="protein sequence ID" value="KIH58773.1"/>
    <property type="molecule type" value="Genomic_DNA"/>
</dbReference>
<dbReference type="GO" id="GO:0006303">
    <property type="term" value="P:double-strand break repair via nonhomologous end joining"/>
    <property type="evidence" value="ECO:0007669"/>
    <property type="project" value="TreeGrafter"/>
</dbReference>
<feature type="region of interest" description="Disordered" evidence="1">
    <location>
        <begin position="195"/>
        <end position="216"/>
    </location>
</feature>
<name>A0A0C2CPT8_9BILA</name>
<evidence type="ECO:0000313" key="3">
    <source>
        <dbReference type="Proteomes" id="UP000054047"/>
    </source>
</evidence>
<organism evidence="2 3">
    <name type="scientific">Ancylostoma duodenale</name>
    <dbReference type="NCBI Taxonomy" id="51022"/>
    <lineage>
        <taxon>Eukaryota</taxon>
        <taxon>Metazoa</taxon>
        <taxon>Ecdysozoa</taxon>
        <taxon>Nematoda</taxon>
        <taxon>Chromadorea</taxon>
        <taxon>Rhabditida</taxon>
        <taxon>Rhabditina</taxon>
        <taxon>Rhabditomorpha</taxon>
        <taxon>Strongyloidea</taxon>
        <taxon>Ancylostomatidae</taxon>
        <taxon>Ancylostomatinae</taxon>
        <taxon>Ancylostoma</taxon>
    </lineage>
</organism>
<dbReference type="GO" id="GO:0044547">
    <property type="term" value="F:DNA topoisomerase binding"/>
    <property type="evidence" value="ECO:0007669"/>
    <property type="project" value="TreeGrafter"/>
</dbReference>
<dbReference type="GO" id="GO:0003690">
    <property type="term" value="F:double-stranded DNA binding"/>
    <property type="evidence" value="ECO:0007669"/>
    <property type="project" value="TreeGrafter"/>
</dbReference>
<dbReference type="InterPro" id="IPR052709">
    <property type="entry name" value="Transposase-MT_Hybrid"/>
</dbReference>
<evidence type="ECO:0000313" key="2">
    <source>
        <dbReference type="EMBL" id="KIH58773.1"/>
    </source>
</evidence>
<dbReference type="GO" id="GO:0000014">
    <property type="term" value="F:single-stranded DNA endodeoxyribonuclease activity"/>
    <property type="evidence" value="ECO:0007669"/>
    <property type="project" value="TreeGrafter"/>
</dbReference>
<dbReference type="GO" id="GO:0000729">
    <property type="term" value="P:DNA double-strand break processing"/>
    <property type="evidence" value="ECO:0007669"/>
    <property type="project" value="TreeGrafter"/>
</dbReference>
<keyword evidence="3" id="KW-1185">Reference proteome</keyword>
<dbReference type="GO" id="GO:0015074">
    <property type="term" value="P:DNA integration"/>
    <property type="evidence" value="ECO:0007669"/>
    <property type="project" value="TreeGrafter"/>
</dbReference>
<dbReference type="GO" id="GO:0031297">
    <property type="term" value="P:replication fork processing"/>
    <property type="evidence" value="ECO:0007669"/>
    <property type="project" value="TreeGrafter"/>
</dbReference>
<evidence type="ECO:0000256" key="1">
    <source>
        <dbReference type="SAM" id="MobiDB-lite"/>
    </source>
</evidence>
<proteinExistence type="predicted"/>
<dbReference type="GO" id="GO:0046975">
    <property type="term" value="F:histone H3K36 methyltransferase activity"/>
    <property type="evidence" value="ECO:0007669"/>
    <property type="project" value="TreeGrafter"/>
</dbReference>
<gene>
    <name evidence="2" type="ORF">ANCDUO_11015</name>
</gene>
<dbReference type="PANTHER" id="PTHR46060">
    <property type="entry name" value="MARINER MOS1 TRANSPOSASE-LIKE PROTEIN"/>
    <property type="match status" value="1"/>
</dbReference>
<dbReference type="GO" id="GO:0035861">
    <property type="term" value="C:site of double-strand break"/>
    <property type="evidence" value="ECO:0007669"/>
    <property type="project" value="TreeGrafter"/>
</dbReference>
<dbReference type="GO" id="GO:0003697">
    <property type="term" value="F:single-stranded DNA binding"/>
    <property type="evidence" value="ECO:0007669"/>
    <property type="project" value="TreeGrafter"/>
</dbReference>
<dbReference type="PANTHER" id="PTHR46060:SF2">
    <property type="entry name" value="HISTONE-LYSINE N-METHYLTRANSFERASE SETMAR"/>
    <property type="match status" value="1"/>
</dbReference>
<dbReference type="GO" id="GO:0005634">
    <property type="term" value="C:nucleus"/>
    <property type="evidence" value="ECO:0007669"/>
    <property type="project" value="TreeGrafter"/>
</dbReference>
<protein>
    <submittedName>
        <fullName evidence="2">Transposase</fullName>
    </submittedName>
</protein>
<dbReference type="GO" id="GO:0000793">
    <property type="term" value="C:condensed chromosome"/>
    <property type="evidence" value="ECO:0007669"/>
    <property type="project" value="TreeGrafter"/>
</dbReference>
<dbReference type="Proteomes" id="UP000054047">
    <property type="component" value="Unassembled WGS sequence"/>
</dbReference>
<dbReference type="GO" id="GO:0044774">
    <property type="term" value="P:mitotic DNA integrity checkpoint signaling"/>
    <property type="evidence" value="ECO:0007669"/>
    <property type="project" value="TreeGrafter"/>
</dbReference>
<dbReference type="InterPro" id="IPR036397">
    <property type="entry name" value="RNaseH_sf"/>
</dbReference>
<dbReference type="GO" id="GO:0042800">
    <property type="term" value="F:histone H3K4 methyltransferase activity"/>
    <property type="evidence" value="ECO:0007669"/>
    <property type="project" value="TreeGrafter"/>
</dbReference>
<sequence length="248" mass="29000">MRPGRPSIYDTKLAAKEMLDNPRMHSRSLAMHGGCLQSTALRLLRKIELVPKKPSIIPHVLSKADKKRRVAVCLNLLKRHRRGNLFYRIITCDIIWCFYDNPDQSMQWVKRFEKSNPVQRKDIHGKKSMLTVFWCVDGPILWKLVPQGKSVDADYVYQELKEMVFNAEKSCGKGDKILLLWNIRRLHFAKETQEKLEELQSENPPQPAYSSDPAPSDYHLFRSLEHWLEGKQLRSEDDLKLELSVLFE</sequence>
<dbReference type="OrthoDB" id="5863303at2759"/>
<dbReference type="Gene3D" id="3.30.420.10">
    <property type="entry name" value="Ribonuclease H-like superfamily/Ribonuclease H"/>
    <property type="match status" value="1"/>
</dbReference>
<accession>A0A0C2CPT8</accession>
<reference evidence="2 3" key="1">
    <citation type="submission" date="2013-12" db="EMBL/GenBank/DDBJ databases">
        <title>Draft genome of the parsitic nematode Ancylostoma duodenale.</title>
        <authorList>
            <person name="Mitreva M."/>
        </authorList>
    </citation>
    <scope>NUCLEOTIDE SEQUENCE [LARGE SCALE GENOMIC DNA]</scope>
    <source>
        <strain evidence="2 3">Zhejiang</strain>
    </source>
</reference>